<dbReference type="Proteomes" id="UP001524586">
    <property type="component" value="Unassembled WGS sequence"/>
</dbReference>
<sequence length="525" mass="57754">MDACWIVLPPLLPFLAAVTIGGLHFFDFIDGEQDEAVTSRIGLTAVGLAALTAIGLWLAGLYGLSAEEHVLGHWLDSGRFRIAFSLRGSGFNLSLAALFSLLLLIAMRFSVNYLHREAGFHRFFFILNLFAAAMLLLVLSGNAVFTFIGWEVAGVCSYWLIAYAYDRPTAAHNATRVFVTNRVGDGGFLLGIALSLIWLESADWQIINQSTTDLDRGDATLLALCFALAAFAKSAQIPFTPWLARAMEGPTPSSAIFYGGVMIHAGVFLLIQLRPLFNQAPPAMLLLALVGALTAVYSYWVGLSQTDIKSSQVYAASAQLGLMFLECGLGFWDLAGWHLCAHAVVRCYLLLTAPSILHATQGQAIRPVPPRWADCRWAFMASLQRGWLESALDWMLVKPIQQLAKDMRTIDDRIIDPALGVPGPAIQAISSLAEWEERRMGANLDSDEDSFARGSGLAGKLAQWTAGLLSWFEYRFILRGIGRDSIRWGRRLGRRANRFERLLSSPRYLILFVLITLMVALGYGA</sequence>
<dbReference type="PRINTS" id="PR01434">
    <property type="entry name" value="NADHDHGNASE5"/>
</dbReference>
<comment type="subcellular location">
    <subcellularLocation>
        <location evidence="1">Endomembrane system</location>
        <topology evidence="1">Multi-pass membrane protein</topology>
    </subcellularLocation>
    <subcellularLocation>
        <location evidence="5">Membrane</location>
        <topology evidence="5">Multi-pass membrane protein</topology>
    </subcellularLocation>
</comment>
<feature type="transmembrane region" description="Helical" evidence="6">
    <location>
        <begin position="119"/>
        <end position="139"/>
    </location>
</feature>
<feature type="transmembrane region" description="Helical" evidence="6">
    <location>
        <begin position="84"/>
        <end position="107"/>
    </location>
</feature>
<keyword evidence="4 6" id="KW-0472">Membrane</keyword>
<gene>
    <name evidence="9" type="ORF">NP596_19535</name>
</gene>
<dbReference type="InterPro" id="IPR001516">
    <property type="entry name" value="Proton_antipo_N"/>
</dbReference>
<dbReference type="Pfam" id="PF00662">
    <property type="entry name" value="Proton_antipo_N"/>
    <property type="match status" value="1"/>
</dbReference>
<evidence type="ECO:0000256" key="2">
    <source>
        <dbReference type="ARBA" id="ARBA00022692"/>
    </source>
</evidence>
<comment type="caution">
    <text evidence="9">The sequence shown here is derived from an EMBL/GenBank/DDBJ whole genome shotgun (WGS) entry which is preliminary data.</text>
</comment>
<evidence type="ECO:0000256" key="1">
    <source>
        <dbReference type="ARBA" id="ARBA00004127"/>
    </source>
</evidence>
<dbReference type="EMBL" id="JANIBK010000197">
    <property type="protein sequence ID" value="MCQ8130658.1"/>
    <property type="molecule type" value="Genomic_DNA"/>
</dbReference>
<evidence type="ECO:0000259" key="8">
    <source>
        <dbReference type="Pfam" id="PF00662"/>
    </source>
</evidence>
<evidence type="ECO:0000256" key="5">
    <source>
        <dbReference type="RuleBase" id="RU000320"/>
    </source>
</evidence>
<feature type="transmembrane region" description="Helical" evidence="6">
    <location>
        <begin position="177"/>
        <end position="199"/>
    </location>
</feature>
<evidence type="ECO:0000256" key="3">
    <source>
        <dbReference type="ARBA" id="ARBA00022989"/>
    </source>
</evidence>
<feature type="transmembrane region" description="Helical" evidence="6">
    <location>
        <begin position="508"/>
        <end position="524"/>
    </location>
</feature>
<evidence type="ECO:0000313" key="10">
    <source>
        <dbReference type="Proteomes" id="UP001524586"/>
    </source>
</evidence>
<keyword evidence="2 5" id="KW-0812">Transmembrane</keyword>
<evidence type="ECO:0000256" key="4">
    <source>
        <dbReference type="ARBA" id="ARBA00023136"/>
    </source>
</evidence>
<feature type="domain" description="NADH:quinone oxidoreductase/Mrp antiporter transmembrane" evidence="7">
    <location>
        <begin position="141"/>
        <end position="361"/>
    </location>
</feature>
<keyword evidence="10" id="KW-1185">Reference proteome</keyword>
<evidence type="ECO:0000313" key="9">
    <source>
        <dbReference type="EMBL" id="MCQ8130658.1"/>
    </source>
</evidence>
<dbReference type="InterPro" id="IPR001750">
    <property type="entry name" value="ND/Mrp_TM"/>
</dbReference>
<keyword evidence="3 6" id="KW-1133">Transmembrane helix</keyword>
<feature type="transmembrane region" description="Helical" evidence="6">
    <location>
        <begin position="6"/>
        <end position="29"/>
    </location>
</feature>
<evidence type="ECO:0008006" key="11">
    <source>
        <dbReference type="Google" id="ProtNLM"/>
    </source>
</evidence>
<feature type="transmembrane region" description="Helical" evidence="6">
    <location>
        <begin position="145"/>
        <end position="165"/>
    </location>
</feature>
<proteinExistence type="predicted"/>
<feature type="transmembrane region" description="Helical" evidence="6">
    <location>
        <begin position="41"/>
        <end position="64"/>
    </location>
</feature>
<protein>
    <recommendedName>
        <fullName evidence="11">NADH-quinone oxidoreductase subunit L</fullName>
    </recommendedName>
</protein>
<organism evidence="9 10">
    <name type="scientific">Methylomonas rivi</name>
    <dbReference type="NCBI Taxonomy" id="2952226"/>
    <lineage>
        <taxon>Bacteria</taxon>
        <taxon>Pseudomonadati</taxon>
        <taxon>Pseudomonadota</taxon>
        <taxon>Gammaproteobacteria</taxon>
        <taxon>Methylococcales</taxon>
        <taxon>Methylococcaceae</taxon>
        <taxon>Methylomonas</taxon>
    </lineage>
</organism>
<dbReference type="RefSeq" id="WP_256617077.1">
    <property type="nucleotide sequence ID" value="NZ_JANIBK010000197.1"/>
</dbReference>
<name>A0ABT1U9X0_9GAMM</name>
<evidence type="ECO:0000259" key="7">
    <source>
        <dbReference type="Pfam" id="PF00361"/>
    </source>
</evidence>
<reference evidence="9 10" key="1">
    <citation type="submission" date="2022-07" db="EMBL/GenBank/DDBJ databases">
        <title>Methylomonas rivi sp. nov., Methylomonas rosea sp. nov., Methylomonas aureus sp. nov. and Methylomonas subterranea sp. nov., four novel methanotrophs isolated from a freshwater creek and the deep terrestrial subsurface.</title>
        <authorList>
            <person name="Abin C."/>
            <person name="Sankaranarayanan K."/>
            <person name="Garner C."/>
            <person name="Sindelar R."/>
            <person name="Kotary K."/>
            <person name="Garner R."/>
            <person name="Barclay S."/>
            <person name="Lawson P."/>
            <person name="Krumholz L."/>
        </authorList>
    </citation>
    <scope>NUCLEOTIDE SEQUENCE [LARGE SCALE GENOMIC DNA]</scope>
    <source>
        <strain evidence="9 10">WSC-6</strain>
    </source>
</reference>
<dbReference type="Pfam" id="PF00361">
    <property type="entry name" value="Proton_antipo_M"/>
    <property type="match status" value="1"/>
</dbReference>
<dbReference type="PANTHER" id="PTHR42829">
    <property type="entry name" value="NADH-UBIQUINONE OXIDOREDUCTASE CHAIN 5"/>
    <property type="match status" value="1"/>
</dbReference>
<feature type="transmembrane region" description="Helical" evidence="6">
    <location>
        <begin position="283"/>
        <end position="302"/>
    </location>
</feature>
<feature type="transmembrane region" description="Helical" evidence="6">
    <location>
        <begin position="219"/>
        <end position="243"/>
    </location>
</feature>
<feature type="transmembrane region" description="Helical" evidence="6">
    <location>
        <begin position="255"/>
        <end position="277"/>
    </location>
</feature>
<evidence type="ECO:0000256" key="6">
    <source>
        <dbReference type="SAM" id="Phobius"/>
    </source>
</evidence>
<dbReference type="InterPro" id="IPR003945">
    <property type="entry name" value="NU5C-like"/>
</dbReference>
<accession>A0ABT1U9X0</accession>
<dbReference type="PANTHER" id="PTHR42829:SF2">
    <property type="entry name" value="NADH-UBIQUINONE OXIDOREDUCTASE CHAIN 5"/>
    <property type="match status" value="1"/>
</dbReference>
<feature type="domain" description="NADH-Ubiquinone oxidoreductase (complex I) chain 5 N-terminal" evidence="8">
    <location>
        <begin position="74"/>
        <end position="124"/>
    </location>
</feature>